<dbReference type="AlphaFoldDB" id="A0AAV5HFM2"/>
<feature type="region of interest" description="Disordered" evidence="3">
    <location>
        <begin position="27"/>
        <end position="54"/>
    </location>
</feature>
<dbReference type="GO" id="GO:0005634">
    <property type="term" value="C:nucleus"/>
    <property type="evidence" value="ECO:0007669"/>
    <property type="project" value="TreeGrafter"/>
</dbReference>
<reference evidence="5 6" key="1">
    <citation type="journal article" date="2021" name="Commun. Biol.">
        <title>The genome of Shorea leprosula (Dipterocarpaceae) highlights the ecological relevance of drought in aseasonal tropical rainforests.</title>
        <authorList>
            <person name="Ng K.K.S."/>
            <person name="Kobayashi M.J."/>
            <person name="Fawcett J.A."/>
            <person name="Hatakeyama M."/>
            <person name="Paape T."/>
            <person name="Ng C.H."/>
            <person name="Ang C.C."/>
            <person name="Tnah L.H."/>
            <person name="Lee C.T."/>
            <person name="Nishiyama T."/>
            <person name="Sese J."/>
            <person name="O'Brien M.J."/>
            <person name="Copetti D."/>
            <person name="Mohd Noor M.I."/>
            <person name="Ong R.C."/>
            <person name="Putra M."/>
            <person name="Sireger I.Z."/>
            <person name="Indrioko S."/>
            <person name="Kosugi Y."/>
            <person name="Izuno A."/>
            <person name="Isagi Y."/>
            <person name="Lee S.L."/>
            <person name="Shimizu K.K."/>
        </authorList>
    </citation>
    <scope>NUCLEOTIDE SEQUENCE [LARGE SCALE GENOMIC DNA]</scope>
    <source>
        <strain evidence="5">214</strain>
    </source>
</reference>
<feature type="compositionally biased region" description="Basic and acidic residues" evidence="3">
    <location>
        <begin position="37"/>
        <end position="48"/>
    </location>
</feature>
<feature type="compositionally biased region" description="Polar residues" evidence="3">
    <location>
        <begin position="87"/>
        <end position="99"/>
    </location>
</feature>
<feature type="region of interest" description="Disordered" evidence="3">
    <location>
        <begin position="73"/>
        <end position="107"/>
    </location>
</feature>
<dbReference type="EMBL" id="BPVZ01000001">
    <property type="protein sequence ID" value="GKU85961.1"/>
    <property type="molecule type" value="Genomic_DNA"/>
</dbReference>
<organism evidence="5 6">
    <name type="scientific">Rubroshorea leprosula</name>
    <dbReference type="NCBI Taxonomy" id="152421"/>
    <lineage>
        <taxon>Eukaryota</taxon>
        <taxon>Viridiplantae</taxon>
        <taxon>Streptophyta</taxon>
        <taxon>Embryophyta</taxon>
        <taxon>Tracheophyta</taxon>
        <taxon>Spermatophyta</taxon>
        <taxon>Magnoliopsida</taxon>
        <taxon>eudicotyledons</taxon>
        <taxon>Gunneridae</taxon>
        <taxon>Pentapetalae</taxon>
        <taxon>rosids</taxon>
        <taxon>malvids</taxon>
        <taxon>Malvales</taxon>
        <taxon>Dipterocarpaceae</taxon>
        <taxon>Rubroshorea</taxon>
    </lineage>
</organism>
<evidence type="ECO:0000313" key="5">
    <source>
        <dbReference type="EMBL" id="GKU85961.1"/>
    </source>
</evidence>
<feature type="compositionally biased region" description="Basic and acidic residues" evidence="3">
    <location>
        <begin position="480"/>
        <end position="514"/>
    </location>
</feature>
<name>A0AAV5HFM2_9ROSI</name>
<feature type="region of interest" description="Disordered" evidence="3">
    <location>
        <begin position="134"/>
        <end position="208"/>
    </location>
</feature>
<feature type="compositionally biased region" description="Basic and acidic residues" evidence="3">
    <location>
        <begin position="301"/>
        <end position="314"/>
    </location>
</feature>
<dbReference type="InterPro" id="IPR039764">
    <property type="entry name" value="HABP4/SERBP1-like"/>
</dbReference>
<dbReference type="PANTHER" id="PTHR12299">
    <property type="entry name" value="HYALURONIC ACID-BINDING PROTEIN 4"/>
    <property type="match status" value="1"/>
</dbReference>
<evidence type="ECO:0000256" key="1">
    <source>
        <dbReference type="ARBA" id="ARBA00004496"/>
    </source>
</evidence>
<accession>A0AAV5HFM2</accession>
<dbReference type="GO" id="GO:0005737">
    <property type="term" value="C:cytoplasm"/>
    <property type="evidence" value="ECO:0007669"/>
    <property type="project" value="UniProtKB-SubCell"/>
</dbReference>
<feature type="compositionally biased region" description="Basic and acidic residues" evidence="3">
    <location>
        <begin position="237"/>
        <end position="273"/>
    </location>
</feature>
<keyword evidence="2" id="KW-0963">Cytoplasm</keyword>
<feature type="compositionally biased region" description="Basic and acidic residues" evidence="3">
    <location>
        <begin position="536"/>
        <end position="551"/>
    </location>
</feature>
<dbReference type="Pfam" id="PF09598">
    <property type="entry name" value="Stm1_N"/>
    <property type="match status" value="1"/>
</dbReference>
<dbReference type="GO" id="GO:0003723">
    <property type="term" value="F:RNA binding"/>
    <property type="evidence" value="ECO:0007669"/>
    <property type="project" value="InterPro"/>
</dbReference>
<feature type="compositionally biased region" description="Polar residues" evidence="3">
    <location>
        <begin position="520"/>
        <end position="529"/>
    </location>
</feature>
<sequence length="581" mass="65955">MAQADNLFALLGNEESDDVSQLIDRVKEENELSSSGKKVEKAKKEEKKKSVRAPVNMRAKRIILPYQERRSNIVFKKEKLEPEDKSSGSSESNVPDNSNGGEGVVFSQPASAKGKLTILEKGGFSVSDISNVAGTVDSQPAYADGNSNQGGYRRVDRYNGNGDGNVSQRNNGEANGFLQNHDGNYRGFNGNHRNNRRNNVKNGYQAKKEVWGRYVDEEGWEHWGRKRLDTQPQFSNQKEDGGADNKVEDTNSERNNTDEKDANKHVVDEKESVKSVNGGNEDDTAEKVILDEEQAVQSESGAKEEENGSVSEKKSKNKKKVQVLSAEEAEKKRRQEAAKRWEEERKLKTLQQYERAQLEKRKALEGLMRAEQRKVEIDKEFESMQIVGKNKEDVQMKNNPDQKEEQKSELKLKKKDDHGKTMSIDEFNKFAESQKKGMRHSGSRNYHNRQNGEFNGRPNGERNYNTQNGGKFNGRHNGKRNYDRQNGDRNYNRQNMEKLNGERNYNRQNGDKFNGRPTGERNNNGQNLEKLTGKPNSERNKNWQNGEKLDVQNDATVPATPAAAPVNIMDEKLFPALTSKH</sequence>
<dbReference type="PANTHER" id="PTHR12299:SF17">
    <property type="entry name" value="AT19571P-RELATED"/>
    <property type="match status" value="1"/>
</dbReference>
<evidence type="ECO:0000313" key="6">
    <source>
        <dbReference type="Proteomes" id="UP001054252"/>
    </source>
</evidence>
<dbReference type="Proteomes" id="UP001054252">
    <property type="component" value="Unassembled WGS sequence"/>
</dbReference>
<feature type="compositionally biased region" description="Basic and acidic residues" evidence="3">
    <location>
        <begin position="426"/>
        <end position="435"/>
    </location>
</feature>
<comment type="subcellular location">
    <subcellularLocation>
        <location evidence="1">Cytoplasm</location>
    </subcellularLocation>
</comment>
<evidence type="ECO:0000256" key="2">
    <source>
        <dbReference type="ARBA" id="ARBA00022490"/>
    </source>
</evidence>
<feature type="compositionally biased region" description="Basic and acidic residues" evidence="3">
    <location>
        <begin position="389"/>
        <end position="420"/>
    </location>
</feature>
<feature type="compositionally biased region" description="Basic and acidic residues" evidence="3">
    <location>
        <begin position="73"/>
        <end position="86"/>
    </location>
</feature>
<comment type="caution">
    <text evidence="5">The sequence shown here is derived from an EMBL/GenBank/DDBJ whole genome shotgun (WGS) entry which is preliminary data.</text>
</comment>
<feature type="domain" description="STM1-like N-terminal" evidence="4">
    <location>
        <begin position="5"/>
        <end position="52"/>
    </location>
</feature>
<evidence type="ECO:0000256" key="3">
    <source>
        <dbReference type="SAM" id="MobiDB-lite"/>
    </source>
</evidence>
<keyword evidence="6" id="KW-1185">Reference proteome</keyword>
<feature type="compositionally biased region" description="Low complexity" evidence="3">
    <location>
        <begin position="555"/>
        <end position="565"/>
    </location>
</feature>
<feature type="compositionally biased region" description="Basic and acidic residues" evidence="3">
    <location>
        <begin position="328"/>
        <end position="337"/>
    </location>
</feature>
<feature type="compositionally biased region" description="Polar residues" evidence="3">
    <location>
        <begin position="443"/>
        <end position="453"/>
    </location>
</feature>
<gene>
    <name evidence="5" type="ORF">SLEP1_g556</name>
</gene>
<feature type="region of interest" description="Disordered" evidence="3">
    <location>
        <begin position="225"/>
        <end position="337"/>
    </location>
</feature>
<protein>
    <recommendedName>
        <fullName evidence="4">STM1-like N-terminal domain-containing protein</fullName>
    </recommendedName>
</protein>
<evidence type="ECO:0000259" key="4">
    <source>
        <dbReference type="Pfam" id="PF09598"/>
    </source>
</evidence>
<dbReference type="InterPro" id="IPR019084">
    <property type="entry name" value="STM1-like_N"/>
</dbReference>
<feature type="compositionally biased region" description="Polar residues" evidence="3">
    <location>
        <begin position="164"/>
        <end position="182"/>
    </location>
</feature>
<proteinExistence type="predicted"/>
<feature type="region of interest" description="Disordered" evidence="3">
    <location>
        <begin position="383"/>
        <end position="565"/>
    </location>
</feature>